<keyword evidence="5" id="KW-0067">ATP-binding</keyword>
<keyword evidence="4" id="KW-0418">Kinase</keyword>
<reference evidence="6" key="1">
    <citation type="journal article" date="2014" name="Nat. Commun.">
        <title>The tobacco genome sequence and its comparison with those of tomato and potato.</title>
        <authorList>
            <person name="Sierro N."/>
            <person name="Battey J.N."/>
            <person name="Ouadi S."/>
            <person name="Bakaher N."/>
            <person name="Bovet L."/>
            <person name="Willig A."/>
            <person name="Goepfert S."/>
            <person name="Peitsch M.C."/>
            <person name="Ivanov N.V."/>
        </authorList>
    </citation>
    <scope>NUCLEOTIDE SEQUENCE [LARGE SCALE GENOMIC DNA]</scope>
</reference>
<dbReference type="InterPro" id="IPR000719">
    <property type="entry name" value="Prot_kinase_dom"/>
</dbReference>
<dbReference type="OrthoDB" id="1300456at2759"/>
<accession>A0A1S3XKV4</accession>
<dbReference type="GeneID" id="107766316"/>
<evidence type="ECO:0000313" key="6">
    <source>
        <dbReference type="Proteomes" id="UP000790787"/>
    </source>
</evidence>
<dbReference type="GO" id="GO:0004672">
    <property type="term" value="F:protein kinase activity"/>
    <property type="evidence" value="ECO:0007669"/>
    <property type="project" value="InterPro"/>
</dbReference>
<dbReference type="AlphaFoldDB" id="A0A1S3XKV4"/>
<keyword evidence="1" id="KW-0597">Phosphoprotein</keyword>
<dbReference type="OMA" id="WANPYST"/>
<evidence type="ECO:0000313" key="7">
    <source>
        <dbReference type="RefSeq" id="XP_016440561.2"/>
    </source>
</evidence>
<protein>
    <submittedName>
        <fullName evidence="7">Wall-associated receptor kinase-like 8 isoform X1</fullName>
    </submittedName>
</protein>
<dbReference type="Gene3D" id="3.30.200.20">
    <property type="entry name" value="Phosphorylase Kinase, domain 1"/>
    <property type="match status" value="1"/>
</dbReference>
<evidence type="ECO:0000256" key="2">
    <source>
        <dbReference type="ARBA" id="ARBA00022679"/>
    </source>
</evidence>
<dbReference type="InterPro" id="IPR001245">
    <property type="entry name" value="Ser-Thr/Tyr_kinase_cat_dom"/>
</dbReference>
<dbReference type="PaxDb" id="4097-A0A1S3XKV4"/>
<dbReference type="SUPFAM" id="SSF56112">
    <property type="entry name" value="Protein kinase-like (PK-like)"/>
    <property type="match status" value="1"/>
</dbReference>
<reference evidence="7" key="2">
    <citation type="submission" date="2025-08" db="UniProtKB">
        <authorList>
            <consortium name="RefSeq"/>
        </authorList>
    </citation>
    <scope>IDENTIFICATION</scope>
    <source>
        <tissue evidence="7">Leaf</tissue>
    </source>
</reference>
<evidence type="ECO:0000256" key="4">
    <source>
        <dbReference type="ARBA" id="ARBA00022777"/>
    </source>
</evidence>
<proteinExistence type="predicted"/>
<evidence type="ECO:0000256" key="1">
    <source>
        <dbReference type="ARBA" id="ARBA00022553"/>
    </source>
</evidence>
<dbReference type="Pfam" id="PF07714">
    <property type="entry name" value="PK_Tyr_Ser-Thr"/>
    <property type="match status" value="1"/>
</dbReference>
<dbReference type="RefSeq" id="XP_016440561.1">
    <property type="nucleotide sequence ID" value="XM_016585075.1"/>
</dbReference>
<dbReference type="RefSeq" id="XP_016440561.2">
    <property type="nucleotide sequence ID" value="XM_016585075.2"/>
</dbReference>
<dbReference type="PROSITE" id="PS50011">
    <property type="entry name" value="PROTEIN_KINASE_DOM"/>
    <property type="match status" value="1"/>
</dbReference>
<dbReference type="KEGG" id="nta:107766316"/>
<evidence type="ECO:0000256" key="5">
    <source>
        <dbReference type="ARBA" id="ARBA00022840"/>
    </source>
</evidence>
<dbReference type="PANTHER" id="PTHR47983">
    <property type="entry name" value="PTO-INTERACTING PROTEIN 1-LIKE"/>
    <property type="match status" value="1"/>
</dbReference>
<keyword evidence="6" id="KW-1185">Reference proteome</keyword>
<dbReference type="GO" id="GO:0005524">
    <property type="term" value="F:ATP binding"/>
    <property type="evidence" value="ECO:0007669"/>
    <property type="project" value="UniProtKB-KW"/>
</dbReference>
<organism evidence="6 7">
    <name type="scientific">Nicotiana tabacum</name>
    <name type="common">Common tobacco</name>
    <dbReference type="NCBI Taxonomy" id="4097"/>
    <lineage>
        <taxon>Eukaryota</taxon>
        <taxon>Viridiplantae</taxon>
        <taxon>Streptophyta</taxon>
        <taxon>Embryophyta</taxon>
        <taxon>Tracheophyta</taxon>
        <taxon>Spermatophyta</taxon>
        <taxon>Magnoliopsida</taxon>
        <taxon>eudicotyledons</taxon>
        <taxon>Gunneridae</taxon>
        <taxon>Pentapetalae</taxon>
        <taxon>asterids</taxon>
        <taxon>lamiids</taxon>
        <taxon>Solanales</taxon>
        <taxon>Solanaceae</taxon>
        <taxon>Nicotianoideae</taxon>
        <taxon>Nicotianeae</taxon>
        <taxon>Nicotiana</taxon>
    </lineage>
</organism>
<sequence length="354" mass="40728">MKQCCYSPYFYQPFNEYESPDWANPYSTPEVNHHRRQNFRVLCQQYSSYKFPILPVIDGVVKPCSYSELEKITDFKTENLIQMTQSGRLFRGTITEGSVKRSVIVKTWDLHLPAHLIHVHRPFQFCDEMELYETANAHQYLVKLSRYCCEKRLAAVYDEEFTTVLSDVLLADDFGWEKRINVATQLADLLTWLHKKKIAVGSVTASCIMIDKEVSIKVFDFGNIDTVVNEDSEIALKYLVGRGTPEIISKGKRTLKSDVYIFGLLLMELISKTKFDSCHLPDPNEDKPGGNFLVHECFEEVDYQTAAEISKLTCCCLDLDPGNRPTMKSVFDTLVKLRRVGGKRKRDENEAKIE</sequence>
<keyword evidence="3" id="KW-0547">Nucleotide-binding</keyword>
<dbReference type="InterPro" id="IPR011009">
    <property type="entry name" value="Kinase-like_dom_sf"/>
</dbReference>
<dbReference type="InterPro" id="IPR052101">
    <property type="entry name" value="Plant_StressResp_Kinase"/>
</dbReference>
<dbReference type="Proteomes" id="UP000790787">
    <property type="component" value="Chromosome 9"/>
</dbReference>
<gene>
    <name evidence="7" type="primary">LOC107766316</name>
</gene>
<keyword evidence="2" id="KW-0808">Transferase</keyword>
<name>A0A1S3XKV4_TOBAC</name>
<evidence type="ECO:0000256" key="3">
    <source>
        <dbReference type="ARBA" id="ARBA00022741"/>
    </source>
</evidence>
<dbReference type="PANTHER" id="PTHR47983:SF26">
    <property type="entry name" value="WALL-ASSOCIATED RECEPTOR KINASE-LIKE 8 ISOFORM X1"/>
    <property type="match status" value="1"/>
</dbReference>
<dbReference type="Gene3D" id="1.10.510.10">
    <property type="entry name" value="Transferase(Phosphotransferase) domain 1"/>
    <property type="match status" value="1"/>
</dbReference>